<name>A0AAU9ULA0_EUPED</name>
<dbReference type="Proteomes" id="UP001153954">
    <property type="component" value="Unassembled WGS sequence"/>
</dbReference>
<accession>A0AAU9ULA0</accession>
<dbReference type="AlphaFoldDB" id="A0AAU9ULA0"/>
<evidence type="ECO:0000313" key="3">
    <source>
        <dbReference type="Proteomes" id="UP001153954"/>
    </source>
</evidence>
<proteinExistence type="predicted"/>
<reference evidence="2" key="1">
    <citation type="submission" date="2022-03" db="EMBL/GenBank/DDBJ databases">
        <authorList>
            <person name="Tunstrom K."/>
        </authorList>
    </citation>
    <scope>NUCLEOTIDE SEQUENCE</scope>
</reference>
<feature type="region of interest" description="Disordered" evidence="1">
    <location>
        <begin position="86"/>
        <end position="110"/>
    </location>
</feature>
<gene>
    <name evidence="2" type="ORF">EEDITHA_LOCUS13927</name>
</gene>
<comment type="caution">
    <text evidence="2">The sequence shown here is derived from an EMBL/GenBank/DDBJ whole genome shotgun (WGS) entry which is preliminary data.</text>
</comment>
<evidence type="ECO:0000313" key="2">
    <source>
        <dbReference type="EMBL" id="CAH2098852.1"/>
    </source>
</evidence>
<organism evidence="2 3">
    <name type="scientific">Euphydryas editha</name>
    <name type="common">Edith's checkerspot</name>
    <dbReference type="NCBI Taxonomy" id="104508"/>
    <lineage>
        <taxon>Eukaryota</taxon>
        <taxon>Metazoa</taxon>
        <taxon>Ecdysozoa</taxon>
        <taxon>Arthropoda</taxon>
        <taxon>Hexapoda</taxon>
        <taxon>Insecta</taxon>
        <taxon>Pterygota</taxon>
        <taxon>Neoptera</taxon>
        <taxon>Endopterygota</taxon>
        <taxon>Lepidoptera</taxon>
        <taxon>Glossata</taxon>
        <taxon>Ditrysia</taxon>
        <taxon>Papilionoidea</taxon>
        <taxon>Nymphalidae</taxon>
        <taxon>Nymphalinae</taxon>
        <taxon>Euphydryas</taxon>
    </lineage>
</organism>
<sequence length="110" mass="11488">MTEESPSMLGLTLNIGRGCRGCEGATAVAAAGAGDVVTWSAGSASGTVCSVGRIVVDIFPSTPVYDTPRYPALTARILRSRAPCSSDWPSTFGPHSEPTLLRPTNRILDH</sequence>
<dbReference type="EMBL" id="CAKOGL010000020">
    <property type="protein sequence ID" value="CAH2098852.1"/>
    <property type="molecule type" value="Genomic_DNA"/>
</dbReference>
<keyword evidence="3" id="KW-1185">Reference proteome</keyword>
<evidence type="ECO:0000256" key="1">
    <source>
        <dbReference type="SAM" id="MobiDB-lite"/>
    </source>
</evidence>
<protein>
    <submittedName>
        <fullName evidence="2">Uncharacterized protein</fullName>
    </submittedName>
</protein>